<dbReference type="EMBL" id="JAUSVX010000007">
    <property type="protein sequence ID" value="MDQ0470789.1"/>
    <property type="molecule type" value="Genomic_DNA"/>
</dbReference>
<gene>
    <name evidence="7" type="ORF">QO011_003808</name>
</gene>
<dbReference type="Gene3D" id="1.20.1090.10">
    <property type="entry name" value="Dehydroquinate synthase-like - alpha domain"/>
    <property type="match status" value="1"/>
</dbReference>
<feature type="domain" description="Fe-containing alcohol dehydrogenase-like C-terminal" evidence="6">
    <location>
        <begin position="198"/>
        <end position="384"/>
    </location>
</feature>
<evidence type="ECO:0000313" key="8">
    <source>
        <dbReference type="Proteomes" id="UP001242480"/>
    </source>
</evidence>
<name>A0ABU0JBY0_9HYPH</name>
<reference evidence="7 8" key="1">
    <citation type="submission" date="2023-07" db="EMBL/GenBank/DDBJ databases">
        <title>Genomic Encyclopedia of Type Strains, Phase IV (KMG-IV): sequencing the most valuable type-strain genomes for metagenomic binning, comparative biology and taxonomic classification.</title>
        <authorList>
            <person name="Goeker M."/>
        </authorList>
    </citation>
    <scope>NUCLEOTIDE SEQUENCE [LARGE SCALE GENOMIC DNA]</scope>
    <source>
        <strain evidence="7 8">DSM 19619</strain>
    </source>
</reference>
<dbReference type="PANTHER" id="PTHR11496:SF102">
    <property type="entry name" value="ALCOHOL DEHYDROGENASE 4"/>
    <property type="match status" value="1"/>
</dbReference>
<comment type="cofactor">
    <cofactor evidence="1">
        <name>Fe cation</name>
        <dbReference type="ChEBI" id="CHEBI:24875"/>
    </cofactor>
</comment>
<evidence type="ECO:0000256" key="2">
    <source>
        <dbReference type="ARBA" id="ARBA00007358"/>
    </source>
</evidence>
<dbReference type="InterPro" id="IPR056798">
    <property type="entry name" value="ADH_Fe_C"/>
</dbReference>
<feature type="domain" description="Alcohol dehydrogenase iron-type/glycerol dehydrogenase GldA" evidence="5">
    <location>
        <begin position="14"/>
        <end position="187"/>
    </location>
</feature>
<dbReference type="SUPFAM" id="SSF56796">
    <property type="entry name" value="Dehydroquinate synthase-like"/>
    <property type="match status" value="1"/>
</dbReference>
<keyword evidence="4" id="KW-0520">NAD</keyword>
<comment type="caution">
    <text evidence="7">The sequence shown here is derived from an EMBL/GenBank/DDBJ whole genome shotgun (WGS) entry which is preliminary data.</text>
</comment>
<dbReference type="Pfam" id="PF00465">
    <property type="entry name" value="Fe-ADH"/>
    <property type="match status" value="1"/>
</dbReference>
<dbReference type="GO" id="GO:0004022">
    <property type="term" value="F:alcohol dehydrogenase (NAD+) activity"/>
    <property type="evidence" value="ECO:0007669"/>
    <property type="project" value="UniProtKB-EC"/>
</dbReference>
<dbReference type="InterPro" id="IPR039697">
    <property type="entry name" value="Alcohol_dehydrogenase_Fe"/>
</dbReference>
<evidence type="ECO:0000256" key="4">
    <source>
        <dbReference type="ARBA" id="ARBA00023027"/>
    </source>
</evidence>
<comment type="similarity">
    <text evidence="2">Belongs to the iron-containing alcohol dehydrogenase family.</text>
</comment>
<evidence type="ECO:0000256" key="1">
    <source>
        <dbReference type="ARBA" id="ARBA00001962"/>
    </source>
</evidence>
<dbReference type="CDD" id="cd14861">
    <property type="entry name" value="Fe-ADH-like"/>
    <property type="match status" value="1"/>
</dbReference>
<dbReference type="InterPro" id="IPR018211">
    <property type="entry name" value="ADH_Fe_CS"/>
</dbReference>
<accession>A0ABU0JBY0</accession>
<dbReference type="Gene3D" id="3.40.50.1970">
    <property type="match status" value="1"/>
</dbReference>
<evidence type="ECO:0000256" key="3">
    <source>
        <dbReference type="ARBA" id="ARBA00023002"/>
    </source>
</evidence>
<dbReference type="Pfam" id="PF25137">
    <property type="entry name" value="ADH_Fe_C"/>
    <property type="match status" value="1"/>
</dbReference>
<dbReference type="InterPro" id="IPR001670">
    <property type="entry name" value="ADH_Fe/GldA"/>
</dbReference>
<dbReference type="EC" id="1.1.1.1" evidence="7"/>
<dbReference type="PROSITE" id="PS00060">
    <property type="entry name" value="ADH_IRON_2"/>
    <property type="match status" value="1"/>
</dbReference>
<proteinExistence type="inferred from homology"/>
<dbReference type="PANTHER" id="PTHR11496">
    <property type="entry name" value="ALCOHOL DEHYDROGENASE"/>
    <property type="match status" value="1"/>
</dbReference>
<keyword evidence="8" id="KW-1185">Reference proteome</keyword>
<keyword evidence="3 7" id="KW-0560">Oxidoreductase</keyword>
<organism evidence="7 8">
    <name type="scientific">Labrys wisconsinensis</name>
    <dbReference type="NCBI Taxonomy" id="425677"/>
    <lineage>
        <taxon>Bacteria</taxon>
        <taxon>Pseudomonadati</taxon>
        <taxon>Pseudomonadota</taxon>
        <taxon>Alphaproteobacteria</taxon>
        <taxon>Hyphomicrobiales</taxon>
        <taxon>Xanthobacteraceae</taxon>
        <taxon>Labrys</taxon>
    </lineage>
</organism>
<evidence type="ECO:0000259" key="6">
    <source>
        <dbReference type="Pfam" id="PF25137"/>
    </source>
</evidence>
<dbReference type="RefSeq" id="WP_307275043.1">
    <property type="nucleotide sequence ID" value="NZ_JAUSVX010000007.1"/>
</dbReference>
<dbReference type="PROSITE" id="PS00913">
    <property type="entry name" value="ADH_IRON_1"/>
    <property type="match status" value="1"/>
</dbReference>
<evidence type="ECO:0000259" key="5">
    <source>
        <dbReference type="Pfam" id="PF00465"/>
    </source>
</evidence>
<evidence type="ECO:0000313" key="7">
    <source>
        <dbReference type="EMBL" id="MDQ0470789.1"/>
    </source>
</evidence>
<sequence>MSATNAPRANWSYPTAIRFGAGRIAELAAACESAGMKAPLLVTDPFLATQPMTRAALESLKAAGLKADIFSEVKPNPVESNVYAGIAVLREGGHDGVVAFGGGSGLDAGKTIAFMAGQKRPMWDFEDIGDWWTRADPKGIAPIVAVPTTAGTGSEVGRASVITQEKTHTKKVIFHPLMMPKVTICDPELTVGMPRHITAGTGLDALAHCLEAYCAPSYHPMAEGMAVEGVRLVKEFLPRAYKDGTDLEARAHMMSAAVIGATAFQKGLGAIHALSHPVGALYDTHHGLTNAVFMPYVLAFNKKAVKEKIERLAAFIGLKPRFSAFLDWTLALREELGVPRTLAGLKVDDGKFELMSKMAPKDPTAGGNPVKLTKAGALKLYRRTLEGKV</sequence>
<dbReference type="Proteomes" id="UP001242480">
    <property type="component" value="Unassembled WGS sequence"/>
</dbReference>
<protein>
    <submittedName>
        <fullName evidence="7">Alcohol dehydrogenase</fullName>
        <ecNumber evidence="7">1.1.1.1</ecNumber>
    </submittedName>
</protein>